<comment type="caution">
    <text evidence="2">The sequence shown here is derived from an EMBL/GenBank/DDBJ whole genome shotgun (WGS) entry which is preliminary data.</text>
</comment>
<reference evidence="2" key="1">
    <citation type="journal article" date="2014" name="Int. J. Syst. Evol. Microbiol.">
        <title>Complete genome sequence of Corynebacterium casei LMG S-19264T (=DSM 44701T), isolated from a smear-ripened cheese.</title>
        <authorList>
            <consortium name="US DOE Joint Genome Institute (JGI-PGF)"/>
            <person name="Walter F."/>
            <person name="Albersmeier A."/>
            <person name="Kalinowski J."/>
            <person name="Ruckert C."/>
        </authorList>
    </citation>
    <scope>NUCLEOTIDE SEQUENCE</scope>
    <source>
        <strain evidence="2">JCM 3276</strain>
    </source>
</reference>
<dbReference type="PROSITE" id="PS51664">
    <property type="entry name" value="YCAO"/>
    <property type="match status" value="1"/>
</dbReference>
<dbReference type="PANTHER" id="PTHR37809:SF1">
    <property type="entry name" value="RIBOSOMAL PROTEIN S12 METHYLTHIOTRANSFERASE ACCESSORY FACTOR YCAO"/>
    <property type="match status" value="1"/>
</dbReference>
<dbReference type="Gene3D" id="3.90.930.60">
    <property type="match status" value="1"/>
</dbReference>
<evidence type="ECO:0000313" key="2">
    <source>
        <dbReference type="EMBL" id="GGS32335.1"/>
    </source>
</evidence>
<dbReference type="InterPro" id="IPR022291">
    <property type="entry name" value="Bacteriocin_synth_cyclodeHase"/>
</dbReference>
<keyword evidence="3" id="KW-1185">Reference proteome</keyword>
<sequence>MSAASADEAPRIGFKRHLRAEVAAGEGAYLFSEEGMTLLKGSHVESVVSLLDGTRDVATVLGSVPVGVTREQAAGVLATLSSAGLITLRSGEPQPNDSASAYWEAAGLDSGSAAVQTARSAVRLIVLGEVPGADAEAALRAAGLIVHTDGGVADVDLTVVLCSDYLDPRLAAIDAEQRAAGRPWLPAKPVGTKIWIGPIFDTTQPGCWHCLAARIWGNRNAERCAQTALGRSGPAPAPAVSIPPTSAAAGSLVAAEATKWLAGHRHANQRAVWTLDTLAMTGRHHAVPVRPQCPTCGDPDLVRARAYQPVVLGSRPKVADGGGGYRAVTPERTMAAYRHLISPVTGVVKEITRDERGPELFNVFRSGPNLAACDDLGVLRASLRMSNGGKGITPAHAEVSALCESVERYSASCHGDEAKVRGSLRGLGEVAIHPNDVMLYDERQYRDRAEWNRRHSSFQWVCEPFDDDAELDWTPVWSVTHRRHRLLPTALLYFGADGRAPNGRPMVRADSNGNAAGASLEDAVLQGTLELIERDAVAIWWYNRYRAAAVDLDAFADPWLDRVREAHAELGRQIWVLDLTSDLGIPVMVALSRRTDRETEDIIMGFGAHLDAAIALRRSLSELNQMMPVVVNATPDGRYDIDDPDAVAWWRHATIANQPYLRPDLAADPRTPRDYPRLCSNDLADDIELVRRRLAGQGLDLLVLDQTRPDIGLPVVKVVVPGLRHFWSRFAPGRLYDVPVRLGRRATPADYSELNPMPMFL</sequence>
<name>A0A918LDG6_9PSEU</name>
<dbReference type="NCBIfam" id="TIGR00702">
    <property type="entry name" value="YcaO-type kinase domain"/>
    <property type="match status" value="1"/>
</dbReference>
<dbReference type="Proteomes" id="UP000660680">
    <property type="component" value="Unassembled WGS sequence"/>
</dbReference>
<dbReference type="AlphaFoldDB" id="A0A918LDG6"/>
<feature type="domain" description="YcaO" evidence="1">
    <location>
        <begin position="389"/>
        <end position="761"/>
    </location>
</feature>
<dbReference type="InterPro" id="IPR035985">
    <property type="entry name" value="Ubiquitin-activating_enz"/>
</dbReference>
<dbReference type="Pfam" id="PF02624">
    <property type="entry name" value="YcaO"/>
    <property type="match status" value="1"/>
</dbReference>
<dbReference type="Gene3D" id="3.40.50.720">
    <property type="entry name" value="NAD(P)-binding Rossmann-like Domain"/>
    <property type="match status" value="1"/>
</dbReference>
<evidence type="ECO:0000259" key="1">
    <source>
        <dbReference type="PROSITE" id="PS51664"/>
    </source>
</evidence>
<dbReference type="EMBL" id="BMRB01000002">
    <property type="protein sequence ID" value="GGS32335.1"/>
    <property type="molecule type" value="Genomic_DNA"/>
</dbReference>
<accession>A0A918LDG6</accession>
<protein>
    <recommendedName>
        <fullName evidence="1">YcaO domain-containing protein</fullName>
    </recommendedName>
</protein>
<dbReference type="GO" id="GO:0008641">
    <property type="term" value="F:ubiquitin-like modifier activating enzyme activity"/>
    <property type="evidence" value="ECO:0007669"/>
    <property type="project" value="InterPro"/>
</dbReference>
<dbReference type="RefSeq" id="WP_189210823.1">
    <property type="nucleotide sequence ID" value="NZ_BMRB01000002.1"/>
</dbReference>
<dbReference type="Gene3D" id="3.30.1330.230">
    <property type="match status" value="1"/>
</dbReference>
<organism evidence="2 3">
    <name type="scientific">Actinokineospora fastidiosa</name>
    <dbReference type="NCBI Taxonomy" id="1816"/>
    <lineage>
        <taxon>Bacteria</taxon>
        <taxon>Bacillati</taxon>
        <taxon>Actinomycetota</taxon>
        <taxon>Actinomycetes</taxon>
        <taxon>Pseudonocardiales</taxon>
        <taxon>Pseudonocardiaceae</taxon>
        <taxon>Actinokineospora</taxon>
    </lineage>
</organism>
<evidence type="ECO:0000313" key="3">
    <source>
        <dbReference type="Proteomes" id="UP000660680"/>
    </source>
</evidence>
<dbReference type="NCBIfam" id="TIGR03882">
    <property type="entry name" value="cyclo_dehyd_2"/>
    <property type="match status" value="1"/>
</dbReference>
<dbReference type="SUPFAM" id="SSF69572">
    <property type="entry name" value="Activating enzymes of the ubiquitin-like proteins"/>
    <property type="match status" value="1"/>
</dbReference>
<dbReference type="NCBIfam" id="TIGR03604">
    <property type="entry name" value="TOMM_cyclo_SagD"/>
    <property type="match status" value="1"/>
</dbReference>
<dbReference type="InterPro" id="IPR003776">
    <property type="entry name" value="YcaO-like_dom"/>
</dbReference>
<proteinExistence type="predicted"/>
<dbReference type="InterPro" id="IPR027624">
    <property type="entry name" value="TOMM_cyclo_SagD"/>
</dbReference>
<reference evidence="2" key="2">
    <citation type="submission" date="2020-09" db="EMBL/GenBank/DDBJ databases">
        <authorList>
            <person name="Sun Q."/>
            <person name="Ohkuma M."/>
        </authorList>
    </citation>
    <scope>NUCLEOTIDE SEQUENCE</scope>
    <source>
        <strain evidence="2">JCM 3276</strain>
    </source>
</reference>
<dbReference type="Gene3D" id="3.30.40.250">
    <property type="match status" value="1"/>
</dbReference>
<dbReference type="PANTHER" id="PTHR37809">
    <property type="entry name" value="RIBOSOMAL PROTEIN S12 METHYLTHIOTRANSFERASE ACCESSORY FACTOR YCAO"/>
    <property type="match status" value="1"/>
</dbReference>
<gene>
    <name evidence="2" type="ORF">GCM10010171_27850</name>
</gene>
<dbReference type="Gene3D" id="3.30.160.660">
    <property type="match status" value="1"/>
</dbReference>